<name>A0A495E8D3_9FLAO</name>
<accession>A0A495E8D3</accession>
<evidence type="ECO:0000313" key="3">
    <source>
        <dbReference type="Proteomes" id="UP000269412"/>
    </source>
</evidence>
<keyword evidence="1" id="KW-0472">Membrane</keyword>
<reference evidence="2 3" key="1">
    <citation type="submission" date="2018-10" db="EMBL/GenBank/DDBJ databases">
        <title>Genomic Encyclopedia of Archaeal and Bacterial Type Strains, Phase II (KMG-II): from individual species to whole genera.</title>
        <authorList>
            <person name="Goeker M."/>
        </authorList>
    </citation>
    <scope>NUCLEOTIDE SEQUENCE [LARGE SCALE GENOMIC DNA]</scope>
    <source>
        <strain evidence="2 3">DSM 25230</strain>
    </source>
</reference>
<feature type="transmembrane region" description="Helical" evidence="1">
    <location>
        <begin position="12"/>
        <end position="29"/>
    </location>
</feature>
<dbReference type="RefSeq" id="WP_121066854.1">
    <property type="nucleotide sequence ID" value="NZ_RBIQ01000008.1"/>
</dbReference>
<comment type="caution">
    <text evidence="2">The sequence shown here is derived from an EMBL/GenBank/DDBJ whole genome shotgun (WGS) entry which is preliminary data.</text>
</comment>
<dbReference type="Proteomes" id="UP000269412">
    <property type="component" value="Unassembled WGS sequence"/>
</dbReference>
<keyword evidence="3" id="KW-1185">Reference proteome</keyword>
<evidence type="ECO:0000313" key="2">
    <source>
        <dbReference type="EMBL" id="RKR13178.1"/>
    </source>
</evidence>
<proteinExistence type="predicted"/>
<organism evidence="2 3">
    <name type="scientific">Maribacter vaceletii</name>
    <dbReference type="NCBI Taxonomy" id="1206816"/>
    <lineage>
        <taxon>Bacteria</taxon>
        <taxon>Pseudomonadati</taxon>
        <taxon>Bacteroidota</taxon>
        <taxon>Flavobacteriia</taxon>
        <taxon>Flavobacteriales</taxon>
        <taxon>Flavobacteriaceae</taxon>
        <taxon>Maribacter</taxon>
    </lineage>
</organism>
<evidence type="ECO:0000256" key="1">
    <source>
        <dbReference type="SAM" id="Phobius"/>
    </source>
</evidence>
<protein>
    <submittedName>
        <fullName evidence="2">Uncharacterized protein</fullName>
    </submittedName>
</protein>
<dbReference type="AlphaFoldDB" id="A0A495E8D3"/>
<dbReference type="OrthoDB" id="933657at2"/>
<keyword evidence="1" id="KW-1133">Transmembrane helix</keyword>
<sequence length="235" mass="26479">MKYVKKTGKIFSYILVFFLLGIGIIYVFYNESVPTGQEGNKADALAKKMTQAIGGEKYANTNFLEWSFANGSHRYKWNKSMGLVTVKWDDYTAKLNLNNNSLGTITKENTKLTTKEKKELLQNALDYFNNDSFWLVAPFKVFDKGTKREIVTLENGEEALLVSYTIGGSTPGDSYLWLLQPNGTPKSYKMWVSIIPVGGIKASWEGWKRMKSGILLPSKHKIGPITLDMGTIKAY</sequence>
<dbReference type="EMBL" id="RBIQ01000008">
    <property type="protein sequence ID" value="RKR13178.1"/>
    <property type="molecule type" value="Genomic_DNA"/>
</dbReference>
<keyword evidence="1" id="KW-0812">Transmembrane</keyword>
<gene>
    <name evidence="2" type="ORF">CLV91_1893</name>
</gene>